<name>A0AAF0PSR6_SOLVR</name>
<sequence length="152" mass="17513">MEPFEALYGRGCRSLIGWFEAGDVKPLRVDLVKDTQDKLRGIQVKLLDPQSKQKKYSDHKVKDMTFQSSENVLLKVSPMKRVMRFGKKGKLSPIYIGPFEILECMGPVAYRFALPPNLLGVHPIFHVFMLKRYHGDGDYIIKWDSIVLDKDL</sequence>
<evidence type="ECO:0000313" key="3">
    <source>
        <dbReference type="Proteomes" id="UP001234989"/>
    </source>
</evidence>
<evidence type="ECO:0000259" key="1">
    <source>
        <dbReference type="Pfam" id="PF24626"/>
    </source>
</evidence>
<protein>
    <recommendedName>
        <fullName evidence="1">Tf2-1-like SH3-like domain-containing protein</fullName>
    </recommendedName>
</protein>
<dbReference type="EMBL" id="CP133612">
    <property type="protein sequence ID" value="WMV08036.1"/>
    <property type="molecule type" value="Genomic_DNA"/>
</dbReference>
<accession>A0AAF0PSR6</accession>
<dbReference type="InterPro" id="IPR056924">
    <property type="entry name" value="SH3_Tf2-1"/>
</dbReference>
<dbReference type="PANTHER" id="PTHR46148">
    <property type="entry name" value="CHROMO DOMAIN-CONTAINING PROTEIN"/>
    <property type="match status" value="1"/>
</dbReference>
<proteinExistence type="predicted"/>
<evidence type="ECO:0000313" key="2">
    <source>
        <dbReference type="EMBL" id="WMV08036.1"/>
    </source>
</evidence>
<dbReference type="PANTHER" id="PTHR46148:SF60">
    <property type="entry name" value="CHROMO DOMAIN-CONTAINING PROTEIN"/>
    <property type="match status" value="1"/>
</dbReference>
<dbReference type="AlphaFoldDB" id="A0AAF0PSR6"/>
<gene>
    <name evidence="2" type="ORF">MTR67_001421</name>
</gene>
<reference evidence="2" key="1">
    <citation type="submission" date="2023-08" db="EMBL/GenBank/DDBJ databases">
        <title>A de novo genome assembly of Solanum verrucosum Schlechtendal, a Mexican diploid species geographically isolated from the other diploid A-genome species in potato relatives.</title>
        <authorList>
            <person name="Hosaka K."/>
        </authorList>
    </citation>
    <scope>NUCLEOTIDE SEQUENCE</scope>
    <source>
        <tissue evidence="2">Young leaves</tissue>
    </source>
</reference>
<organism evidence="2 3">
    <name type="scientific">Solanum verrucosum</name>
    <dbReference type="NCBI Taxonomy" id="315347"/>
    <lineage>
        <taxon>Eukaryota</taxon>
        <taxon>Viridiplantae</taxon>
        <taxon>Streptophyta</taxon>
        <taxon>Embryophyta</taxon>
        <taxon>Tracheophyta</taxon>
        <taxon>Spermatophyta</taxon>
        <taxon>Magnoliopsida</taxon>
        <taxon>eudicotyledons</taxon>
        <taxon>Gunneridae</taxon>
        <taxon>Pentapetalae</taxon>
        <taxon>asterids</taxon>
        <taxon>lamiids</taxon>
        <taxon>Solanales</taxon>
        <taxon>Solanaceae</taxon>
        <taxon>Solanoideae</taxon>
        <taxon>Solaneae</taxon>
        <taxon>Solanum</taxon>
    </lineage>
</organism>
<feature type="domain" description="Tf2-1-like SH3-like" evidence="1">
    <location>
        <begin position="71"/>
        <end position="134"/>
    </location>
</feature>
<dbReference type="Pfam" id="PF24626">
    <property type="entry name" value="SH3_Tf2-1"/>
    <property type="match status" value="1"/>
</dbReference>
<keyword evidence="3" id="KW-1185">Reference proteome</keyword>
<dbReference type="Proteomes" id="UP001234989">
    <property type="component" value="Chromosome 1"/>
</dbReference>